<organism evidence="4 5">
    <name type="scientific">Phytobacter ursingii</name>
    <dbReference type="NCBI Taxonomy" id="1972431"/>
    <lineage>
        <taxon>Bacteria</taxon>
        <taxon>Pseudomonadati</taxon>
        <taxon>Pseudomonadota</taxon>
        <taxon>Gammaproteobacteria</taxon>
        <taxon>Enterobacterales</taxon>
        <taxon>Enterobacteriaceae</taxon>
        <taxon>Phytobacter</taxon>
    </lineage>
</organism>
<protein>
    <submittedName>
        <fullName evidence="4">GNAT family N-acetyltransferase</fullName>
    </submittedName>
</protein>
<dbReference type="CDD" id="cd04301">
    <property type="entry name" value="NAT_SF"/>
    <property type="match status" value="1"/>
</dbReference>
<feature type="domain" description="N-acetyltransferase" evidence="3">
    <location>
        <begin position="20"/>
        <end position="174"/>
    </location>
</feature>
<keyword evidence="1" id="KW-0808">Transferase</keyword>
<gene>
    <name evidence="4" type="ORF">R0H02_09225</name>
</gene>
<evidence type="ECO:0000313" key="5">
    <source>
        <dbReference type="Proteomes" id="UP001286589"/>
    </source>
</evidence>
<dbReference type="GO" id="GO:0016747">
    <property type="term" value="F:acyltransferase activity, transferring groups other than amino-acyl groups"/>
    <property type="evidence" value="ECO:0007669"/>
    <property type="project" value="InterPro"/>
</dbReference>
<evidence type="ECO:0000256" key="2">
    <source>
        <dbReference type="ARBA" id="ARBA00023315"/>
    </source>
</evidence>
<evidence type="ECO:0000313" key="4">
    <source>
        <dbReference type="EMBL" id="MDV2862636.1"/>
    </source>
</evidence>
<keyword evidence="5" id="KW-1185">Reference proteome</keyword>
<proteinExistence type="predicted"/>
<dbReference type="InterPro" id="IPR000182">
    <property type="entry name" value="GNAT_dom"/>
</dbReference>
<dbReference type="AlphaFoldDB" id="A0AB35RKL3"/>
<dbReference type="PANTHER" id="PTHR43877">
    <property type="entry name" value="AMINOALKYLPHOSPHONATE N-ACETYLTRANSFERASE-RELATED-RELATED"/>
    <property type="match status" value="1"/>
</dbReference>
<dbReference type="InterPro" id="IPR050832">
    <property type="entry name" value="Bact_Acetyltransf"/>
</dbReference>
<evidence type="ECO:0000256" key="1">
    <source>
        <dbReference type="ARBA" id="ARBA00022679"/>
    </source>
</evidence>
<dbReference type="InterPro" id="IPR016181">
    <property type="entry name" value="Acyl_CoA_acyltransferase"/>
</dbReference>
<dbReference type="PANTHER" id="PTHR43877:SF2">
    <property type="entry name" value="AMINOALKYLPHOSPHONATE N-ACETYLTRANSFERASE-RELATED"/>
    <property type="match status" value="1"/>
</dbReference>
<keyword evidence="2" id="KW-0012">Acyltransferase</keyword>
<dbReference type="PROSITE" id="PS51186">
    <property type="entry name" value="GNAT"/>
    <property type="match status" value="1"/>
</dbReference>
<dbReference type="Proteomes" id="UP001286589">
    <property type="component" value="Unassembled WGS sequence"/>
</dbReference>
<dbReference type="Gene3D" id="3.40.630.30">
    <property type="match status" value="1"/>
</dbReference>
<dbReference type="RefSeq" id="WP_317101531.1">
    <property type="nucleotide sequence ID" value="NZ_JAWJAC010000005.1"/>
</dbReference>
<dbReference type="SUPFAM" id="SSF55729">
    <property type="entry name" value="Acyl-CoA N-acyltransferases (Nat)"/>
    <property type="match status" value="1"/>
</dbReference>
<name>A0AB35RKL3_9ENTR</name>
<evidence type="ECO:0000259" key="3">
    <source>
        <dbReference type="PROSITE" id="PS51186"/>
    </source>
</evidence>
<reference evidence="4 5" key="1">
    <citation type="submission" date="2023-10" db="EMBL/GenBank/DDBJ databases">
        <title>Phytobacter spp. The emergence of a new genus of hospital-origin enterobacteria encoding carbapenemases in Argentina.</title>
        <authorList>
            <person name="Vay C."/>
            <person name="Almuzara M."/>
            <person name="Traglia G.M."/>
            <person name="Campos J."/>
        </authorList>
    </citation>
    <scope>NUCLEOTIDE SEQUENCE [LARGE SCALE GENOMIC DNA]</scope>
    <source>
        <strain evidence="4 5">CVMA36</strain>
    </source>
</reference>
<dbReference type="EMBL" id="JAWJAC010000005">
    <property type="protein sequence ID" value="MDV2862636.1"/>
    <property type="molecule type" value="Genomic_DNA"/>
</dbReference>
<sequence length="174" mass="19702">MHKGVMMVSKPVVSRSIDVLSLRPARASDMPLIEQIYQSARPDLQWIDGEQALIETVRQQQWYMMQQSSGEQYPDAMHFMVERAGSNVGTVMVDFGHNEARVIFIAMLPEARGQGYGRLILQQLQVAARKVGCPLSATVWRMNHDAQRLYLALGFKCEEQGSVADKWVWYPSAS</sequence>
<comment type="caution">
    <text evidence="4">The sequence shown here is derived from an EMBL/GenBank/DDBJ whole genome shotgun (WGS) entry which is preliminary data.</text>
</comment>
<dbReference type="Pfam" id="PF00583">
    <property type="entry name" value="Acetyltransf_1"/>
    <property type="match status" value="1"/>
</dbReference>
<accession>A0AB35RKL3</accession>